<dbReference type="Proteomes" id="UP000244081">
    <property type="component" value="Unassembled WGS sequence"/>
</dbReference>
<dbReference type="NCBIfam" id="NF037995">
    <property type="entry name" value="TRAP_S1"/>
    <property type="match status" value="1"/>
</dbReference>
<dbReference type="InterPro" id="IPR026289">
    <property type="entry name" value="SBP_TakP-like"/>
</dbReference>
<gene>
    <name evidence="5" type="ORF">C8N35_10928</name>
</gene>
<feature type="binding site" evidence="2">
    <location>
        <position position="181"/>
    </location>
    <ligand>
        <name>substrate</name>
    </ligand>
</feature>
<name>A0A2T5V4Q5_9HYPH</name>
<feature type="binding site" evidence="3">
    <location>
        <position position="244"/>
    </location>
    <ligand>
        <name>substrate</name>
    </ligand>
</feature>
<protein>
    <submittedName>
        <fullName evidence="5">TRAP-type mannitol/chloroaromatic compound transport system substrate-binding protein</fullName>
    </submittedName>
</protein>
<dbReference type="Pfam" id="PF03480">
    <property type="entry name" value="DctP"/>
    <property type="match status" value="1"/>
</dbReference>
<dbReference type="CDD" id="cd13604">
    <property type="entry name" value="PBP2_TRAP_ketoacid_lactate_like"/>
    <property type="match status" value="1"/>
</dbReference>
<dbReference type="InterPro" id="IPR018389">
    <property type="entry name" value="DctP_fam"/>
</dbReference>
<accession>A0A2T5V4Q5</accession>
<dbReference type="GO" id="GO:0046872">
    <property type="term" value="F:metal ion binding"/>
    <property type="evidence" value="ECO:0007669"/>
    <property type="project" value="UniProtKB-KW"/>
</dbReference>
<dbReference type="GO" id="GO:0055085">
    <property type="term" value="P:transmembrane transport"/>
    <property type="evidence" value="ECO:0007669"/>
    <property type="project" value="InterPro"/>
</dbReference>
<reference evidence="5 6" key="1">
    <citation type="submission" date="2018-04" db="EMBL/GenBank/DDBJ databases">
        <title>Genomic Encyclopedia of Archaeal and Bacterial Type Strains, Phase II (KMG-II): from individual species to whole genera.</title>
        <authorList>
            <person name="Goeker M."/>
        </authorList>
    </citation>
    <scope>NUCLEOTIDE SEQUENCE [LARGE SCALE GENOMIC DNA]</scope>
    <source>
        <strain evidence="5 6">DSM 23382</strain>
    </source>
</reference>
<dbReference type="GO" id="GO:0031317">
    <property type="term" value="C:tripartite ATP-independent periplasmic transporter complex"/>
    <property type="evidence" value="ECO:0007669"/>
    <property type="project" value="InterPro"/>
</dbReference>
<dbReference type="EMBL" id="QAYG01000009">
    <property type="protein sequence ID" value="PTW58726.1"/>
    <property type="molecule type" value="Genomic_DNA"/>
</dbReference>
<dbReference type="PROSITE" id="PS51318">
    <property type="entry name" value="TAT"/>
    <property type="match status" value="1"/>
</dbReference>
<dbReference type="InterPro" id="IPR006311">
    <property type="entry name" value="TAT_signal"/>
</dbReference>
<evidence type="ECO:0000256" key="1">
    <source>
        <dbReference type="ARBA" id="ARBA00022729"/>
    </source>
</evidence>
<evidence type="ECO:0000313" key="6">
    <source>
        <dbReference type="Proteomes" id="UP000244081"/>
    </source>
</evidence>
<evidence type="ECO:0000313" key="5">
    <source>
        <dbReference type="EMBL" id="PTW58726.1"/>
    </source>
</evidence>
<comment type="caution">
    <text evidence="5">The sequence shown here is derived from an EMBL/GenBank/DDBJ whole genome shotgun (WGS) entry which is preliminary data.</text>
</comment>
<dbReference type="PIRSF" id="PIRSF039026">
    <property type="entry name" value="SiaP"/>
    <property type="match status" value="1"/>
</dbReference>
<keyword evidence="6" id="KW-1185">Reference proteome</keyword>
<feature type="chain" id="PRO_5015785369" evidence="4">
    <location>
        <begin position="33"/>
        <end position="362"/>
    </location>
</feature>
<feature type="signal peptide" evidence="4">
    <location>
        <begin position="1"/>
        <end position="32"/>
    </location>
</feature>
<proteinExistence type="predicted"/>
<dbReference type="InterPro" id="IPR038404">
    <property type="entry name" value="TRAP_DctP_sf"/>
</dbReference>
<feature type="binding site" evidence="3">
    <location>
        <position position="218"/>
    </location>
    <ligand>
        <name>substrate</name>
    </ligand>
</feature>
<dbReference type="PANTHER" id="PTHR33376:SF5">
    <property type="entry name" value="EXTRACYTOPLASMIC SOLUTE RECEPTOR PROTEIN"/>
    <property type="match status" value="1"/>
</dbReference>
<sequence>MSAKAISRRRALTLGGAGSVAAAAGLATPALAQSAIIWKMVTSWPKDLPGPGASARRIAEAISKLSDGRLKVELFAAGELVPALEVFDAVAGGTAQIGHSASFFWQGKMAAAPFFTAVPFGFTPLEHMCWIERGGGQQVWDALYEPFGVLPLMGGNTGFQMGGWYKREINGLEDIKGLKIRMPGLGGEVMRRLGATPVSLPPSEILTGLQSGVIDAAEFLGPSSDLAMGFHQATKLYYGPGWHEPNGTGEALLNASAFNALPEDLKGIVIHAIRAENALGLAEGEWMNAVQLGTLTDKLGVKLMQFPDDVLEAARRTSDEVLAGFADKGGADAEVYRSFAKARETMTPWSRANEVTFLNARV</sequence>
<evidence type="ECO:0000256" key="3">
    <source>
        <dbReference type="PIRSR" id="PIRSR039026-2"/>
    </source>
</evidence>
<organism evidence="5 6">
    <name type="scientific">Breoghania corrubedonensis</name>
    <dbReference type="NCBI Taxonomy" id="665038"/>
    <lineage>
        <taxon>Bacteria</taxon>
        <taxon>Pseudomonadati</taxon>
        <taxon>Pseudomonadota</taxon>
        <taxon>Alphaproteobacteria</taxon>
        <taxon>Hyphomicrobiales</taxon>
        <taxon>Stappiaceae</taxon>
        <taxon>Breoghania</taxon>
    </lineage>
</organism>
<feature type="binding site" evidence="2">
    <location>
        <position position="160"/>
    </location>
    <ligand>
        <name>substrate</name>
    </ligand>
</feature>
<dbReference type="OrthoDB" id="9780733at2"/>
<dbReference type="Gene3D" id="3.40.190.170">
    <property type="entry name" value="Bacterial extracellular solute-binding protein, family 7"/>
    <property type="match status" value="1"/>
</dbReference>
<dbReference type="Gene3D" id="3.40.190.10">
    <property type="entry name" value="Periplasmic binding protein-like II"/>
    <property type="match status" value="1"/>
</dbReference>
<dbReference type="AlphaFoldDB" id="A0A2T5V4Q5"/>
<dbReference type="PANTHER" id="PTHR33376">
    <property type="match status" value="1"/>
</dbReference>
<evidence type="ECO:0000256" key="2">
    <source>
        <dbReference type="PIRSR" id="PIRSR039026-1"/>
    </source>
</evidence>
<keyword evidence="3" id="KW-0479">Metal-binding</keyword>
<feature type="binding site" evidence="3">
    <location>
        <position position="219"/>
    </location>
    <ligand>
        <name>Na(+)</name>
        <dbReference type="ChEBI" id="CHEBI:29101"/>
    </ligand>
</feature>
<evidence type="ECO:0000256" key="4">
    <source>
        <dbReference type="SAM" id="SignalP"/>
    </source>
</evidence>
<dbReference type="RefSeq" id="WP_107991263.1">
    <property type="nucleotide sequence ID" value="NZ_QAYG01000009.1"/>
</dbReference>
<keyword evidence="1 4" id="KW-0732">Signal</keyword>